<dbReference type="PROSITE" id="PS51340">
    <property type="entry name" value="MOSC"/>
    <property type="match status" value="1"/>
</dbReference>
<reference evidence="3" key="1">
    <citation type="submission" date="2019-08" db="EMBL/GenBank/DDBJ databases">
        <title>Limnoglobus roseus gen. nov., sp. nov., a novel freshwater planctomycete with a giant genome from the family Gemmataceae.</title>
        <authorList>
            <person name="Kulichevskaya I.S."/>
            <person name="Naumoff D.G."/>
            <person name="Miroshnikov K."/>
            <person name="Ivanova A."/>
            <person name="Philippov D.A."/>
            <person name="Hakobyan A."/>
            <person name="Rijpstra I.C."/>
            <person name="Sinninghe Damste J.S."/>
            <person name="Liesack W."/>
            <person name="Dedysh S.N."/>
        </authorList>
    </citation>
    <scope>NUCLEOTIDE SEQUENCE [LARGE SCALE GENOMIC DNA]</scope>
    <source>
        <strain evidence="3">PX52</strain>
    </source>
</reference>
<sequence length="219" mass="24581">MSAILESIQVGLPRFHGQPGAVDPMDRPWATAFFKERVDGPVEVGWETLAGDGVSDLENHGGPDKAILAYSADHYPNWQDQLNLPALPFGAFGENFTIRGLSESTVCIGDQWRIGPCRFEVSQPRQPCWKLARRWRIKELPALVVSSGRSGWYLRILQAGTLTAGMNPSLEHRPNPDWSVQRANRVFYQLKNDAEANRELLSVSELSISWKELLRSRVA</sequence>
<dbReference type="RefSeq" id="WP_149113560.1">
    <property type="nucleotide sequence ID" value="NZ_CP042425.1"/>
</dbReference>
<dbReference type="AlphaFoldDB" id="A0A5C1AKD8"/>
<dbReference type="InterPro" id="IPR005302">
    <property type="entry name" value="MoCF_Sase_C"/>
</dbReference>
<dbReference type="Pfam" id="PF03473">
    <property type="entry name" value="MOSC"/>
    <property type="match status" value="1"/>
</dbReference>
<dbReference type="Pfam" id="PF03475">
    <property type="entry name" value="YiiM_3-alpha"/>
    <property type="match status" value="1"/>
</dbReference>
<feature type="domain" description="MOSC" evidence="1">
    <location>
        <begin position="36"/>
        <end position="171"/>
    </location>
</feature>
<dbReference type="EMBL" id="CP042425">
    <property type="protein sequence ID" value="QEL19125.1"/>
    <property type="molecule type" value="Genomic_DNA"/>
</dbReference>
<evidence type="ECO:0000313" key="3">
    <source>
        <dbReference type="Proteomes" id="UP000324974"/>
    </source>
</evidence>
<dbReference type="GO" id="GO:0030170">
    <property type="term" value="F:pyridoxal phosphate binding"/>
    <property type="evidence" value="ECO:0007669"/>
    <property type="project" value="InterPro"/>
</dbReference>
<keyword evidence="3" id="KW-1185">Reference proteome</keyword>
<dbReference type="InterPro" id="IPR005163">
    <property type="entry name" value="Tri_helical_YiiM-like"/>
</dbReference>
<dbReference type="PANTHER" id="PTHR30212:SF2">
    <property type="entry name" value="PROTEIN YIIM"/>
    <property type="match status" value="1"/>
</dbReference>
<gene>
    <name evidence="2" type="ORF">PX52LOC_06182</name>
</gene>
<dbReference type="PANTHER" id="PTHR30212">
    <property type="entry name" value="PROTEIN YIIM"/>
    <property type="match status" value="1"/>
</dbReference>
<evidence type="ECO:0000313" key="2">
    <source>
        <dbReference type="EMBL" id="QEL19125.1"/>
    </source>
</evidence>
<evidence type="ECO:0000259" key="1">
    <source>
        <dbReference type="PROSITE" id="PS51340"/>
    </source>
</evidence>
<dbReference type="KEGG" id="lrs:PX52LOC_06182"/>
<dbReference type="GO" id="GO:0030151">
    <property type="term" value="F:molybdenum ion binding"/>
    <property type="evidence" value="ECO:0007669"/>
    <property type="project" value="InterPro"/>
</dbReference>
<dbReference type="InterPro" id="IPR011037">
    <property type="entry name" value="Pyrv_Knase-like_insert_dom_sf"/>
</dbReference>
<dbReference type="SUPFAM" id="SSF50800">
    <property type="entry name" value="PK beta-barrel domain-like"/>
    <property type="match status" value="1"/>
</dbReference>
<dbReference type="InterPro" id="IPR052353">
    <property type="entry name" value="Benzoxazolinone_Detox_Enz"/>
</dbReference>
<organism evidence="2 3">
    <name type="scientific">Limnoglobus roseus</name>
    <dbReference type="NCBI Taxonomy" id="2598579"/>
    <lineage>
        <taxon>Bacteria</taxon>
        <taxon>Pseudomonadati</taxon>
        <taxon>Planctomycetota</taxon>
        <taxon>Planctomycetia</taxon>
        <taxon>Gemmatales</taxon>
        <taxon>Gemmataceae</taxon>
        <taxon>Limnoglobus</taxon>
    </lineage>
</organism>
<protein>
    <submittedName>
        <fullName evidence="2">MOSC domain-containing protein</fullName>
    </submittedName>
</protein>
<dbReference type="GO" id="GO:0003824">
    <property type="term" value="F:catalytic activity"/>
    <property type="evidence" value="ECO:0007669"/>
    <property type="project" value="InterPro"/>
</dbReference>
<dbReference type="OrthoDB" id="9786134at2"/>
<dbReference type="Proteomes" id="UP000324974">
    <property type="component" value="Chromosome"/>
</dbReference>
<dbReference type="Gene3D" id="2.40.33.20">
    <property type="entry name" value="PK beta-barrel domain-like"/>
    <property type="match status" value="1"/>
</dbReference>
<name>A0A5C1AKD8_9BACT</name>
<proteinExistence type="predicted"/>
<accession>A0A5C1AKD8</accession>